<evidence type="ECO:0000256" key="1">
    <source>
        <dbReference type="ARBA" id="ARBA00007092"/>
    </source>
</evidence>
<feature type="binding site" evidence="5">
    <location>
        <position position="208"/>
    </location>
    <ligand>
        <name>Mg(2+)</name>
        <dbReference type="ChEBI" id="CHEBI:18420"/>
        <label>1</label>
    </ligand>
</feature>
<dbReference type="PANTHER" id="PTHR22748">
    <property type="entry name" value="AP ENDONUCLEASE"/>
    <property type="match status" value="1"/>
</dbReference>
<comment type="caution">
    <text evidence="10">The sequence shown here is derived from an EMBL/GenBank/DDBJ whole genome shotgun (WGS) entry which is preliminary data.</text>
</comment>
<evidence type="ECO:0000256" key="8">
    <source>
        <dbReference type="SAM" id="MobiDB-lite"/>
    </source>
</evidence>
<dbReference type="CDD" id="cd09087">
    <property type="entry name" value="Ape1-like_AP-endo"/>
    <property type="match status" value="1"/>
</dbReference>
<keyword evidence="5" id="KW-0464">Manganese</keyword>
<dbReference type="AlphaFoldDB" id="A0A4S4KKR7"/>
<feature type="region of interest" description="Disordered" evidence="8">
    <location>
        <begin position="1"/>
        <end position="69"/>
    </location>
</feature>
<evidence type="ECO:0000256" key="6">
    <source>
        <dbReference type="PIRSR" id="PIRSR604808-3"/>
    </source>
</evidence>
<feature type="binding site" evidence="5">
    <location>
        <position position="206"/>
    </location>
    <ligand>
        <name>Mg(2+)</name>
        <dbReference type="ChEBI" id="CHEBI:18420"/>
        <label>1</label>
    </ligand>
</feature>
<dbReference type="NCBIfam" id="TIGR00633">
    <property type="entry name" value="xth"/>
    <property type="match status" value="1"/>
</dbReference>
<dbReference type="GO" id="GO:0003906">
    <property type="term" value="F:DNA-(apurinic or apyrimidinic site) endonuclease activity"/>
    <property type="evidence" value="ECO:0007669"/>
    <property type="project" value="TreeGrafter"/>
</dbReference>
<proteinExistence type="inferred from homology"/>
<dbReference type="GO" id="GO:0006284">
    <property type="term" value="P:base-excision repair"/>
    <property type="evidence" value="ECO:0007669"/>
    <property type="project" value="TreeGrafter"/>
</dbReference>
<dbReference type="Gene3D" id="3.60.10.10">
    <property type="entry name" value="Endonuclease/exonuclease/phosphatase"/>
    <property type="match status" value="1"/>
</dbReference>
<protein>
    <recommendedName>
        <fullName evidence="9">Endonuclease/exonuclease/phosphatase domain-containing protein</fullName>
    </recommendedName>
</protein>
<name>A0A4S4KKR7_9APHY</name>
<dbReference type="Pfam" id="PF03372">
    <property type="entry name" value="Exo_endo_phos"/>
    <property type="match status" value="1"/>
</dbReference>
<keyword evidence="7" id="KW-0234">DNA repair</keyword>
<dbReference type="Proteomes" id="UP000309038">
    <property type="component" value="Unassembled WGS sequence"/>
</dbReference>
<feature type="site" description="Transition state stabilizer" evidence="6">
    <location>
        <position position="208"/>
    </location>
</feature>
<evidence type="ECO:0000256" key="3">
    <source>
        <dbReference type="ARBA" id="ARBA00022801"/>
    </source>
</evidence>
<dbReference type="GO" id="GO:0008081">
    <property type="term" value="F:phosphoric diester hydrolase activity"/>
    <property type="evidence" value="ECO:0007669"/>
    <property type="project" value="TreeGrafter"/>
</dbReference>
<dbReference type="InterPro" id="IPR005135">
    <property type="entry name" value="Endo/exonuclease/phosphatase"/>
</dbReference>
<dbReference type="PROSITE" id="PS51435">
    <property type="entry name" value="AP_NUCLEASE_F1_4"/>
    <property type="match status" value="1"/>
</dbReference>
<evidence type="ECO:0000256" key="2">
    <source>
        <dbReference type="ARBA" id="ARBA00022723"/>
    </source>
</evidence>
<keyword evidence="2 5" id="KW-0479">Metal-binding</keyword>
<dbReference type="PANTHER" id="PTHR22748:SF6">
    <property type="entry name" value="DNA-(APURINIC OR APYRIMIDINIC SITE) ENDONUCLEASE"/>
    <property type="match status" value="1"/>
</dbReference>
<dbReference type="EMBL" id="SGPJ01000110">
    <property type="protein sequence ID" value="THG98636.1"/>
    <property type="molecule type" value="Genomic_DNA"/>
</dbReference>
<dbReference type="InterPro" id="IPR004808">
    <property type="entry name" value="AP_endonuc_1"/>
</dbReference>
<sequence length="276" mass="30413">MPPSPRPEEPPETATVTTRTTKRPAGKHAASSSKRKATTTGDESDSGPLRATKKAKSSETGETSANAQPTNKVLPGFKFYVEAEDADILVLTETKVNNDPADPVLTQRYPHRYWSIAEKKSYSGTAILSKIKPLSIDYTLPGHPDPKSVKGRIVTLEFKSLYLVGTYVVNAGTGLKTLDAKKEWNVHFERYIRDLDKKKPVIWTGDLNVAPTAIDLTNPKPNWNKTPGYTEAETTAFARILEPPEADQQAGAQKMVDIWRRLHPDRKASAGGLIHL</sequence>
<keyword evidence="4 5" id="KW-0460">Magnesium</keyword>
<comment type="similarity">
    <text evidence="1 7">Belongs to the DNA repair enzymes AP/ExoA family.</text>
</comment>
<reference evidence="10 11" key="1">
    <citation type="submission" date="2019-02" db="EMBL/GenBank/DDBJ databases">
        <title>Genome sequencing of the rare red list fungi Phlebia centrifuga.</title>
        <authorList>
            <person name="Buettner E."/>
            <person name="Kellner H."/>
        </authorList>
    </citation>
    <scope>NUCLEOTIDE SEQUENCE [LARGE SCALE GENOMIC DNA]</scope>
    <source>
        <strain evidence="10 11">DSM 108282</strain>
    </source>
</reference>
<keyword evidence="7" id="KW-0227">DNA damage</keyword>
<dbReference type="SUPFAM" id="SSF56219">
    <property type="entry name" value="DNase I-like"/>
    <property type="match status" value="1"/>
</dbReference>
<keyword evidence="11" id="KW-1185">Reference proteome</keyword>
<feature type="binding site" evidence="5">
    <location>
        <position position="93"/>
    </location>
    <ligand>
        <name>Mg(2+)</name>
        <dbReference type="ChEBI" id="CHEBI:18420"/>
        <label>1</label>
    </ligand>
</feature>
<evidence type="ECO:0000259" key="9">
    <source>
        <dbReference type="Pfam" id="PF03372"/>
    </source>
</evidence>
<keyword evidence="3" id="KW-0378">Hydrolase</keyword>
<gene>
    <name evidence="10" type="ORF">EW026_g3596</name>
</gene>
<evidence type="ECO:0000256" key="4">
    <source>
        <dbReference type="ARBA" id="ARBA00022842"/>
    </source>
</evidence>
<evidence type="ECO:0000313" key="10">
    <source>
        <dbReference type="EMBL" id="THG98636.1"/>
    </source>
</evidence>
<comment type="cofactor">
    <cofactor evidence="5 7">
        <name>Mg(2+)</name>
        <dbReference type="ChEBI" id="CHEBI:18420"/>
    </cofactor>
    <cofactor evidence="5 7">
        <name>Mn(2+)</name>
        <dbReference type="ChEBI" id="CHEBI:29035"/>
    </cofactor>
    <text evidence="5 7">Probably binds two magnesium or manganese ions per subunit.</text>
</comment>
<dbReference type="GO" id="GO:0005634">
    <property type="term" value="C:nucleus"/>
    <property type="evidence" value="ECO:0007669"/>
    <property type="project" value="TreeGrafter"/>
</dbReference>
<feature type="compositionally biased region" description="Polar residues" evidence="8">
    <location>
        <begin position="58"/>
        <end position="69"/>
    </location>
</feature>
<accession>A0A4S4KKR7</accession>
<dbReference type="GO" id="GO:0046872">
    <property type="term" value="F:metal ion binding"/>
    <property type="evidence" value="ECO:0007669"/>
    <property type="project" value="UniProtKB-KW"/>
</dbReference>
<evidence type="ECO:0000256" key="7">
    <source>
        <dbReference type="RuleBase" id="RU362131"/>
    </source>
</evidence>
<organism evidence="10 11">
    <name type="scientific">Hermanssonia centrifuga</name>
    <dbReference type="NCBI Taxonomy" id="98765"/>
    <lineage>
        <taxon>Eukaryota</taxon>
        <taxon>Fungi</taxon>
        <taxon>Dikarya</taxon>
        <taxon>Basidiomycota</taxon>
        <taxon>Agaricomycotina</taxon>
        <taxon>Agaricomycetes</taxon>
        <taxon>Polyporales</taxon>
        <taxon>Meruliaceae</taxon>
        <taxon>Hermanssonia</taxon>
    </lineage>
</organism>
<dbReference type="InterPro" id="IPR036691">
    <property type="entry name" value="Endo/exonu/phosph_ase_sf"/>
</dbReference>
<evidence type="ECO:0000313" key="11">
    <source>
        <dbReference type="Proteomes" id="UP000309038"/>
    </source>
</evidence>
<evidence type="ECO:0000256" key="5">
    <source>
        <dbReference type="PIRSR" id="PIRSR604808-2"/>
    </source>
</evidence>
<dbReference type="GO" id="GO:0008311">
    <property type="term" value="F:double-stranded DNA 3'-5' DNA exonuclease activity"/>
    <property type="evidence" value="ECO:0007669"/>
    <property type="project" value="TreeGrafter"/>
</dbReference>
<feature type="domain" description="Endonuclease/exonuclease/phosphatase" evidence="9">
    <location>
        <begin position="81"/>
        <end position="226"/>
    </location>
</feature>